<dbReference type="InterPro" id="IPR039361">
    <property type="entry name" value="Cyclin"/>
</dbReference>
<proteinExistence type="inferred from homology"/>
<dbReference type="HOGENOM" id="CLU_033561_2_0_1"/>
<reference evidence="8 9" key="1">
    <citation type="journal article" date="2011" name="Proc. Natl. Acad. Sci. U.S.A.">
        <title>Evolutionary erosion of yeast sex chromosomes by mating-type switching accidents.</title>
        <authorList>
            <person name="Gordon J.L."/>
            <person name="Armisen D."/>
            <person name="Proux-Wera E."/>
            <person name="Oheigeartaigh S.S."/>
            <person name="Byrne K.P."/>
            <person name="Wolfe K.H."/>
        </authorList>
    </citation>
    <scope>NUCLEOTIDE SEQUENCE [LARGE SCALE GENOMIC DNA]</scope>
    <source>
        <strain evidence="9">ATCC MYA-139 / BCRC 22969 / CBS 8797 / CCRC 22969 / KCTC 17520 / NBRC 10181 / NCYC 3082</strain>
    </source>
</reference>
<dbReference type="InterPro" id="IPR036915">
    <property type="entry name" value="Cyclin-like_sf"/>
</dbReference>
<evidence type="ECO:0000256" key="4">
    <source>
        <dbReference type="ARBA" id="ARBA00023306"/>
    </source>
</evidence>
<evidence type="ECO:0000256" key="2">
    <source>
        <dbReference type="ARBA" id="ARBA00022618"/>
    </source>
</evidence>
<dbReference type="GO" id="GO:0044772">
    <property type="term" value="P:mitotic cell cycle phase transition"/>
    <property type="evidence" value="ECO:0007669"/>
    <property type="project" value="UniProtKB-ARBA"/>
</dbReference>
<dbReference type="Proteomes" id="UP000006310">
    <property type="component" value="Chromosome 5"/>
</dbReference>
<name>J7R614_HUIN7</name>
<evidence type="ECO:0000313" key="9">
    <source>
        <dbReference type="Proteomes" id="UP000006310"/>
    </source>
</evidence>
<evidence type="ECO:0000256" key="1">
    <source>
        <dbReference type="ARBA" id="ARBA00008742"/>
    </source>
</evidence>
<reference evidence="9" key="2">
    <citation type="submission" date="2012-08" db="EMBL/GenBank/DDBJ databases">
        <title>Genome sequence of Kazachstania naganishii.</title>
        <authorList>
            <person name="Gordon J.L."/>
            <person name="Armisen D."/>
            <person name="Proux-Wera E."/>
            <person name="OhEigeartaigh S.S."/>
            <person name="Byrne K.P."/>
            <person name="Wolfe K.H."/>
        </authorList>
    </citation>
    <scope>NUCLEOTIDE SEQUENCE [LARGE SCALE GENOMIC DNA]</scope>
    <source>
        <strain evidence="9">ATCC MYA-139 / BCRC 22969 / CBS 8797 / CCRC 22969 / KCTC 17520 / NBRC 10181 / NCYC 3082</strain>
    </source>
</reference>
<organism evidence="8 9">
    <name type="scientific">Huiozyma naganishii (strain ATCC MYA-139 / BCRC 22969 / CBS 8797 / KCTC 17520 / NBRC 10181 / NCYC 3082 / Yp74L-3)</name>
    <name type="common">Yeast</name>
    <name type="synonym">Kazachstania naganishii</name>
    <dbReference type="NCBI Taxonomy" id="1071383"/>
    <lineage>
        <taxon>Eukaryota</taxon>
        <taxon>Fungi</taxon>
        <taxon>Dikarya</taxon>
        <taxon>Ascomycota</taxon>
        <taxon>Saccharomycotina</taxon>
        <taxon>Saccharomycetes</taxon>
        <taxon>Saccharomycetales</taxon>
        <taxon>Saccharomycetaceae</taxon>
        <taxon>Huiozyma</taxon>
    </lineage>
</organism>
<feature type="region of interest" description="Disordered" evidence="6">
    <location>
        <begin position="320"/>
        <end position="369"/>
    </location>
</feature>
<dbReference type="EMBL" id="HE978318">
    <property type="protein sequence ID" value="CCK70300.1"/>
    <property type="molecule type" value="Genomic_DNA"/>
</dbReference>
<dbReference type="RefSeq" id="XP_022464546.1">
    <property type="nucleotide sequence ID" value="XM_022608006.1"/>
</dbReference>
<protein>
    <recommendedName>
        <fullName evidence="7">Cyclin-like domain-containing protein</fullName>
    </recommendedName>
</protein>
<evidence type="ECO:0000256" key="3">
    <source>
        <dbReference type="ARBA" id="ARBA00023127"/>
    </source>
</evidence>
<dbReference type="InterPro" id="IPR006671">
    <property type="entry name" value="Cyclin_N"/>
</dbReference>
<evidence type="ECO:0000259" key="7">
    <source>
        <dbReference type="SMART" id="SM00385"/>
    </source>
</evidence>
<dbReference type="FunFam" id="1.10.472.10:FF:000010">
    <property type="entry name" value="G1/S-specific cyclin Cln1"/>
    <property type="match status" value="1"/>
</dbReference>
<evidence type="ECO:0000256" key="6">
    <source>
        <dbReference type="SAM" id="MobiDB-lite"/>
    </source>
</evidence>
<dbReference type="Gene3D" id="1.10.472.10">
    <property type="entry name" value="Cyclin-like"/>
    <property type="match status" value="1"/>
</dbReference>
<keyword evidence="3 5" id="KW-0195">Cyclin</keyword>
<feature type="region of interest" description="Disordered" evidence="6">
    <location>
        <begin position="234"/>
        <end position="257"/>
    </location>
</feature>
<evidence type="ECO:0000256" key="5">
    <source>
        <dbReference type="RuleBase" id="RU000383"/>
    </source>
</evidence>
<dbReference type="GO" id="GO:0044843">
    <property type="term" value="P:cell cycle G1/S phase transition"/>
    <property type="evidence" value="ECO:0007669"/>
    <property type="project" value="UniProtKB-ARBA"/>
</dbReference>
<comment type="similarity">
    <text evidence="1 5">Belongs to the cyclin family.</text>
</comment>
<feature type="compositionally biased region" description="Low complexity" evidence="6">
    <location>
        <begin position="238"/>
        <end position="257"/>
    </location>
</feature>
<feature type="domain" description="Cyclin-like" evidence="7">
    <location>
        <begin position="69"/>
        <end position="155"/>
    </location>
</feature>
<accession>J7R614</accession>
<dbReference type="OrthoDB" id="5590282at2759"/>
<dbReference type="InterPro" id="IPR013763">
    <property type="entry name" value="Cyclin-like_dom"/>
</dbReference>
<dbReference type="GO" id="GO:0016538">
    <property type="term" value="F:cyclin-dependent protein serine/threonine kinase regulator activity"/>
    <property type="evidence" value="ECO:0007669"/>
    <property type="project" value="UniProtKB-ARBA"/>
</dbReference>
<keyword evidence="4" id="KW-0131">Cell cycle</keyword>
<keyword evidence="2" id="KW-0132">Cell division</keyword>
<dbReference type="GeneID" id="34526000"/>
<dbReference type="PANTHER" id="PTHR10177">
    <property type="entry name" value="CYCLINS"/>
    <property type="match status" value="1"/>
</dbReference>
<dbReference type="SMART" id="SM00385">
    <property type="entry name" value="CYCLIN"/>
    <property type="match status" value="1"/>
</dbReference>
<dbReference type="KEGG" id="kng:KNAG_0E00320"/>
<dbReference type="GO" id="GO:0051301">
    <property type="term" value="P:cell division"/>
    <property type="evidence" value="ECO:0007669"/>
    <property type="project" value="UniProtKB-KW"/>
</dbReference>
<evidence type="ECO:0000313" key="8">
    <source>
        <dbReference type="EMBL" id="CCK70300.1"/>
    </source>
</evidence>
<gene>
    <name evidence="8" type="primary">KNAG0E00320</name>
    <name evidence="8" type="ordered locus">KNAG_0E00320</name>
</gene>
<dbReference type="STRING" id="1071383.J7R614"/>
<dbReference type="AlphaFoldDB" id="J7R614"/>
<dbReference type="GO" id="GO:0051726">
    <property type="term" value="P:regulation of cell cycle"/>
    <property type="evidence" value="ECO:0007669"/>
    <property type="project" value="UniProtKB-ARBA"/>
</dbReference>
<keyword evidence="9" id="KW-1185">Reference proteome</keyword>
<sequence length="369" mass="43017">MNNKIRPSHLNLLQSELKNHQLTVREYLPDFVDMWKVSLNQQSQHTIFNYSNFTSQPYINSQMRSVIFEFVLLCHSRLRLSTTTLFQTLNVIDNFTSVYQIKNYNYQLLAVTAFWSCSKMYDVKRRIPQLQTLAELCCNQYSKKQFLTMELTILQNVGWCISKIPTFDTFIDLQLLKQQQSVYGQQQTNVNDSKLLCIMICELVCFAPHLHFQYSHDDIVQCCVDIITNGNNNLEKNTTTGPTTTPSATTPATPTQTPLHHKLVNYLVSLNNEKYPTSFKLKYQERYHSVYRSLTKLINRLTHEAAMNTFIAHVVDTPKPFPHAKQQQQHHQAYKLPLTPTTPSELKRKRLNQISEEDHPSPVPKMRKE</sequence>
<dbReference type="eggNOG" id="KOG0653">
    <property type="taxonomic scope" value="Eukaryota"/>
</dbReference>
<dbReference type="SUPFAM" id="SSF47954">
    <property type="entry name" value="Cyclin-like"/>
    <property type="match status" value="1"/>
</dbReference>
<dbReference type="Pfam" id="PF00134">
    <property type="entry name" value="Cyclin_N"/>
    <property type="match status" value="1"/>
</dbReference>